<feature type="compositionally biased region" description="Polar residues" evidence="1">
    <location>
        <begin position="215"/>
        <end position="227"/>
    </location>
</feature>
<dbReference type="Proteomes" id="UP001151760">
    <property type="component" value="Unassembled WGS sequence"/>
</dbReference>
<sequence length="227" mass="25375">MFISASAAKTVEKGGVTLPPHRDCEEIGFKANAMKPELIHAERLKNLVQTLVMNKSETNYLNLLPKAVSDLATPIDSQRLSKHILCLEKKAKEESLKHKRKTKFKNFKPYILQMLLQRLQYLSIELNENRSTKSTKPNQVLRKRDRDDDDKDEGLPAGSNPGKEMKKQKSSKESDSSKKTSTPKDSSKGTSPSQTSKPGKTKTTQEAPEEPSFEMGTNTAEQPSSES</sequence>
<dbReference type="EMBL" id="BQNB010019414">
    <property type="protein sequence ID" value="GJT85053.1"/>
    <property type="molecule type" value="Genomic_DNA"/>
</dbReference>
<comment type="caution">
    <text evidence="2">The sequence shown here is derived from an EMBL/GenBank/DDBJ whole genome shotgun (WGS) entry which is preliminary data.</text>
</comment>
<evidence type="ECO:0000256" key="1">
    <source>
        <dbReference type="SAM" id="MobiDB-lite"/>
    </source>
</evidence>
<feature type="compositionally biased region" description="Polar residues" evidence="1">
    <location>
        <begin position="194"/>
        <end position="206"/>
    </location>
</feature>
<reference evidence="2" key="2">
    <citation type="submission" date="2022-01" db="EMBL/GenBank/DDBJ databases">
        <authorList>
            <person name="Yamashiro T."/>
            <person name="Shiraishi A."/>
            <person name="Satake H."/>
            <person name="Nakayama K."/>
        </authorList>
    </citation>
    <scope>NUCLEOTIDE SEQUENCE</scope>
</reference>
<gene>
    <name evidence="2" type="ORF">Tco_1066770</name>
</gene>
<accession>A0ABQ5HAX3</accession>
<evidence type="ECO:0000313" key="2">
    <source>
        <dbReference type="EMBL" id="GJT85053.1"/>
    </source>
</evidence>
<name>A0ABQ5HAX3_9ASTR</name>
<keyword evidence="3" id="KW-1185">Reference proteome</keyword>
<feature type="region of interest" description="Disordered" evidence="1">
    <location>
        <begin position="130"/>
        <end position="227"/>
    </location>
</feature>
<evidence type="ECO:0000313" key="3">
    <source>
        <dbReference type="Proteomes" id="UP001151760"/>
    </source>
</evidence>
<reference evidence="2" key="1">
    <citation type="journal article" date="2022" name="Int. J. Mol. Sci.">
        <title>Draft Genome of Tanacetum Coccineum: Genomic Comparison of Closely Related Tanacetum-Family Plants.</title>
        <authorList>
            <person name="Yamashiro T."/>
            <person name="Shiraishi A."/>
            <person name="Nakayama K."/>
            <person name="Satake H."/>
        </authorList>
    </citation>
    <scope>NUCLEOTIDE SEQUENCE</scope>
</reference>
<organism evidence="2 3">
    <name type="scientific">Tanacetum coccineum</name>
    <dbReference type="NCBI Taxonomy" id="301880"/>
    <lineage>
        <taxon>Eukaryota</taxon>
        <taxon>Viridiplantae</taxon>
        <taxon>Streptophyta</taxon>
        <taxon>Embryophyta</taxon>
        <taxon>Tracheophyta</taxon>
        <taxon>Spermatophyta</taxon>
        <taxon>Magnoliopsida</taxon>
        <taxon>eudicotyledons</taxon>
        <taxon>Gunneridae</taxon>
        <taxon>Pentapetalae</taxon>
        <taxon>asterids</taxon>
        <taxon>campanulids</taxon>
        <taxon>Asterales</taxon>
        <taxon>Asteraceae</taxon>
        <taxon>Asteroideae</taxon>
        <taxon>Anthemideae</taxon>
        <taxon>Anthemidinae</taxon>
        <taxon>Tanacetum</taxon>
    </lineage>
</organism>
<feature type="compositionally biased region" description="Basic and acidic residues" evidence="1">
    <location>
        <begin position="163"/>
        <end position="178"/>
    </location>
</feature>
<proteinExistence type="predicted"/>
<protein>
    <submittedName>
        <fullName evidence="2">Uncharacterized protein</fullName>
    </submittedName>
</protein>
<feature type="compositionally biased region" description="Low complexity" evidence="1">
    <location>
        <begin position="179"/>
        <end position="193"/>
    </location>
</feature>